<dbReference type="RefSeq" id="WP_249297588.1">
    <property type="nucleotide sequence ID" value="NZ_JACRSX010000004.1"/>
</dbReference>
<gene>
    <name evidence="1" type="ORF">H8704_05230</name>
</gene>
<evidence type="ECO:0000313" key="1">
    <source>
        <dbReference type="EMBL" id="MBC8562039.1"/>
    </source>
</evidence>
<organism evidence="1 2">
    <name type="scientific">Jutongia huaianensis</name>
    <dbReference type="NCBI Taxonomy" id="2763668"/>
    <lineage>
        <taxon>Bacteria</taxon>
        <taxon>Bacillati</taxon>
        <taxon>Bacillota</taxon>
        <taxon>Clostridia</taxon>
        <taxon>Lachnospirales</taxon>
        <taxon>Lachnospiraceae</taxon>
        <taxon>Jutongia</taxon>
    </lineage>
</organism>
<comment type="caution">
    <text evidence="1">The sequence shown here is derived from an EMBL/GenBank/DDBJ whole genome shotgun (WGS) entry which is preliminary data.</text>
</comment>
<dbReference type="EMBL" id="JACRSX010000004">
    <property type="protein sequence ID" value="MBC8562039.1"/>
    <property type="molecule type" value="Genomic_DNA"/>
</dbReference>
<keyword evidence="2" id="KW-1185">Reference proteome</keyword>
<name>A0ABR7N079_9FIRM</name>
<proteinExistence type="predicted"/>
<protein>
    <submittedName>
        <fullName evidence="1">Carboxypeptidase regulatory-like domain-containing protein</fullName>
    </submittedName>
</protein>
<accession>A0ABR7N079</accession>
<reference evidence="1 2" key="1">
    <citation type="submission" date="2020-08" db="EMBL/GenBank/DDBJ databases">
        <title>Genome public.</title>
        <authorList>
            <person name="Liu C."/>
            <person name="Sun Q."/>
        </authorList>
    </citation>
    <scope>NUCLEOTIDE SEQUENCE [LARGE SCALE GENOMIC DNA]</scope>
    <source>
        <strain evidence="1 2">NSJ-37</strain>
    </source>
</reference>
<sequence length="169" mass="18402">MSQLYATQQDRPDTGQLLVNVSSMISSRAVSNATVQIMDSNEPEQVLEELTTDSNGQTDTIDLPAPPLEYSLKPVSAQPYSVFNLRITAPGFEPTVISGAEILSGQISLQNISLIPQFETQNDNSELFVIPPHTLYGDYPPKIPESEVKDVSETGEIVLSRVVIPSGVR</sequence>
<dbReference type="Proteomes" id="UP000606193">
    <property type="component" value="Unassembled WGS sequence"/>
</dbReference>
<evidence type="ECO:0000313" key="2">
    <source>
        <dbReference type="Proteomes" id="UP000606193"/>
    </source>
</evidence>